<dbReference type="PANTHER" id="PTHR44324">
    <property type="entry name" value="WD40 REPEAT DOMAIN 95"/>
    <property type="match status" value="1"/>
</dbReference>
<name>A0A1X0NX50_9TRYP</name>
<dbReference type="OrthoDB" id="277724at2759"/>
<evidence type="ECO:0000256" key="3">
    <source>
        <dbReference type="SAM" id="MobiDB-lite"/>
    </source>
</evidence>
<dbReference type="GeneID" id="39985286"/>
<comment type="caution">
    <text evidence="4">The sequence shown here is derived from an EMBL/GenBank/DDBJ whole genome shotgun (WGS) entry which is preliminary data.</text>
</comment>
<dbReference type="InterPro" id="IPR036322">
    <property type="entry name" value="WD40_repeat_dom_sf"/>
</dbReference>
<evidence type="ECO:0000256" key="2">
    <source>
        <dbReference type="PROSITE-ProRule" id="PRU00221"/>
    </source>
</evidence>
<keyword evidence="2" id="KW-0853">WD repeat</keyword>
<dbReference type="EMBL" id="NBCO01000013">
    <property type="protein sequence ID" value="ORC89286.1"/>
    <property type="molecule type" value="Genomic_DNA"/>
</dbReference>
<dbReference type="InterPro" id="IPR051242">
    <property type="entry name" value="WD-EF-hand_domain"/>
</dbReference>
<keyword evidence="1" id="KW-0677">Repeat</keyword>
<proteinExistence type="predicted"/>
<sequence length="1218" mass="137706">MDALRELSTVALDTLKHEFFLYQGSEGLDEEGFIDVITRVCMEHNTSTIPTDVQIRKFFAAVDVFGVGRISWNAFLRHAVDFLRHRLYGVAGEKQQEEILFRPFHIRQVLKNGHGSQVSSIRVLPKNKRVIKVVTENSGLSTVHMCDPRQNLLSVAAIKRFPCSLLAWDYVPLVREIPFSNSIVCTYNDSYLRFFSLKKKRYDGILENCHSMRMSETQSVLHWVSSCNLLAMGSRTGMVSLCDLERQVYVVQKRLFQTAVTAMRTYKKYLYIASLDTQNAVKCFDIEHGVVQFSLNDHDSGNGHDSGGALILECDDHYLYSSGFGRSIVQRSLVVPRTPPVHFCDHVQPHRGRITVLHRLHGLPLLVSGDTRGTLKFWDLRMGYCVQTIHGSGNMNALSTVNLDDGLPELEPGLSAYRAAHVNSICHLDMVGKLNIATSRELIVLSSDAFVRPELTDDRHSCRFLFFPNPDSIITVHDRCVKLWNSITGLLTDVTEPNIIKYDVSASCIVEPLNRQLLIGTIGGEVKALSVSMLQETINLTPALQMHLHGEEVINLHTVSKYRDISIPHVFVVTQYEIFMVPLKPDCGSQSVTHFHGILRSFMRQQQIIRATSVTETRLLLATSDACVHVVEYQGLVTHTHTFSLSAEVETIIARTVIVTTNNGHDEDLNNNTPISSVGNEVAFFSDVTGRVHIVLMHRSSPIHGERPFEDLLRRRSKEAMYTSCEEIGSWCPRKPHSWIMAQGRAKVQRGTGEYCRRPRTRSTSLDFLFPGDEPHQHHHSHSHHSHRHHHYHNHPLQQHSYGEEVQKEKKEDPNHVMPFTDTDDALSLQTAPSNAVLIAYFDRQQVLVTADDTGEICLWDVSGILALLSPHPTPTNHTNHTNINNINTTITTTISTNPLVDVEFCGGRRLPLRITAWRCPGCEVVRLAAAEHPELRLPLLIAAMADRRVMLWSSDGAPLGVLAAGRSLNAENTAAMRRSGVQPYRLMCGESTTVAQWATFIDYMQKKKEQLQEEEQQLKQQQQEGEGEGQEQGEQGQRLQMRGGDGLMYCSLPRCRRYSRQTSLLQLKAKERRDESRLSTGTGNASGNSVIPRLKTPHMSFALPQCPTVSMYTTKHLSHDGLRNGSNVTAENVSENVYDKDTEELMSEYEQPYVRGGNSIVKPMHQRLVTRRMAPCSLERTGVVGLPPLFSRKQQQPQQQQQQRRRKQEQYDLSYRR</sequence>
<feature type="compositionally biased region" description="Polar residues" evidence="3">
    <location>
        <begin position="1079"/>
        <end position="1090"/>
    </location>
</feature>
<evidence type="ECO:0000313" key="5">
    <source>
        <dbReference type="Proteomes" id="UP000192257"/>
    </source>
</evidence>
<dbReference type="VEuPathDB" id="TriTrypDB:TM35_000132900"/>
<feature type="repeat" description="WD" evidence="2">
    <location>
        <begin position="347"/>
        <end position="388"/>
    </location>
</feature>
<feature type="compositionally biased region" description="Basic and acidic residues" evidence="3">
    <location>
        <begin position="802"/>
        <end position="815"/>
    </location>
</feature>
<feature type="compositionally biased region" description="Basic and acidic residues" evidence="3">
    <location>
        <begin position="1069"/>
        <end position="1078"/>
    </location>
</feature>
<feature type="region of interest" description="Disordered" evidence="3">
    <location>
        <begin position="1013"/>
        <end position="1043"/>
    </location>
</feature>
<keyword evidence="5" id="KW-1185">Reference proteome</keyword>
<feature type="compositionally biased region" description="Basic residues" evidence="3">
    <location>
        <begin position="777"/>
        <end position="794"/>
    </location>
</feature>
<dbReference type="Proteomes" id="UP000192257">
    <property type="component" value="Unassembled WGS sequence"/>
</dbReference>
<dbReference type="SUPFAM" id="SSF50978">
    <property type="entry name" value="WD40 repeat-like"/>
    <property type="match status" value="1"/>
</dbReference>
<accession>A0A1X0NX50</accession>
<feature type="compositionally biased region" description="Low complexity" evidence="3">
    <location>
        <begin position="1193"/>
        <end position="1203"/>
    </location>
</feature>
<dbReference type="InterPro" id="IPR001680">
    <property type="entry name" value="WD40_rpt"/>
</dbReference>
<organism evidence="4 5">
    <name type="scientific">Trypanosoma theileri</name>
    <dbReference type="NCBI Taxonomy" id="67003"/>
    <lineage>
        <taxon>Eukaryota</taxon>
        <taxon>Discoba</taxon>
        <taxon>Euglenozoa</taxon>
        <taxon>Kinetoplastea</taxon>
        <taxon>Metakinetoplastina</taxon>
        <taxon>Trypanosomatida</taxon>
        <taxon>Trypanosomatidae</taxon>
        <taxon>Trypanosoma</taxon>
    </lineage>
</organism>
<dbReference type="InterPro" id="IPR015943">
    <property type="entry name" value="WD40/YVTN_repeat-like_dom_sf"/>
</dbReference>
<gene>
    <name evidence="4" type="ORF">TM35_000132900</name>
</gene>
<protein>
    <submittedName>
        <fullName evidence="4">Uncharacterized protein</fullName>
    </submittedName>
</protein>
<evidence type="ECO:0000256" key="1">
    <source>
        <dbReference type="ARBA" id="ARBA00022737"/>
    </source>
</evidence>
<dbReference type="AlphaFoldDB" id="A0A1X0NX50"/>
<dbReference type="PANTHER" id="PTHR44324:SF4">
    <property type="entry name" value="WD40 REPEAT DOMAIN 95"/>
    <property type="match status" value="1"/>
</dbReference>
<dbReference type="Gene3D" id="2.130.10.10">
    <property type="entry name" value="YVTN repeat-like/Quinoprotein amine dehydrogenase"/>
    <property type="match status" value="2"/>
</dbReference>
<feature type="region of interest" description="Disordered" evidence="3">
    <location>
        <begin position="1186"/>
        <end position="1218"/>
    </location>
</feature>
<feature type="region of interest" description="Disordered" evidence="3">
    <location>
        <begin position="768"/>
        <end position="821"/>
    </location>
</feature>
<dbReference type="RefSeq" id="XP_028883352.1">
    <property type="nucleotide sequence ID" value="XM_029025506.1"/>
</dbReference>
<reference evidence="4 5" key="1">
    <citation type="submission" date="2017-03" db="EMBL/GenBank/DDBJ databases">
        <title>An alternative strategy for trypanosome survival in the mammalian bloodstream revealed through genome and transcriptome analysis of the ubiquitous bovine parasite Trypanosoma (Megatrypanum) theileri.</title>
        <authorList>
            <person name="Kelly S."/>
            <person name="Ivens A."/>
            <person name="Mott A."/>
            <person name="O'Neill E."/>
            <person name="Emms D."/>
            <person name="Macleod O."/>
            <person name="Voorheis P."/>
            <person name="Matthews J."/>
            <person name="Matthews K."/>
            <person name="Carrington M."/>
        </authorList>
    </citation>
    <scope>NUCLEOTIDE SEQUENCE [LARGE SCALE GENOMIC DNA]</scope>
    <source>
        <strain evidence="4">Edinburgh</strain>
    </source>
</reference>
<feature type="compositionally biased region" description="Basic and acidic residues" evidence="3">
    <location>
        <begin position="1209"/>
        <end position="1218"/>
    </location>
</feature>
<evidence type="ECO:0000313" key="4">
    <source>
        <dbReference type="EMBL" id="ORC89286.1"/>
    </source>
</evidence>
<dbReference type="PROSITE" id="PS50082">
    <property type="entry name" value="WD_REPEATS_2"/>
    <property type="match status" value="1"/>
</dbReference>
<feature type="region of interest" description="Disordered" evidence="3">
    <location>
        <begin position="1067"/>
        <end position="1093"/>
    </location>
</feature>